<sequence>MNAPFDLRHDQDEADTAAAREMIARFRAESDEPSGVLALVFGMVIGATMMLALCLFFAPMLGAGQ</sequence>
<keyword evidence="3" id="KW-1185">Reference proteome</keyword>
<organism evidence="2 3">
    <name type="scientific">Novosphingobium olei</name>
    <dbReference type="NCBI Taxonomy" id="2728851"/>
    <lineage>
        <taxon>Bacteria</taxon>
        <taxon>Pseudomonadati</taxon>
        <taxon>Pseudomonadota</taxon>
        <taxon>Alphaproteobacteria</taxon>
        <taxon>Sphingomonadales</taxon>
        <taxon>Sphingomonadaceae</taxon>
        <taxon>Novosphingobium</taxon>
    </lineage>
</organism>
<dbReference type="Proteomes" id="UP000583556">
    <property type="component" value="Unassembled WGS sequence"/>
</dbReference>
<reference evidence="2 3" key="1">
    <citation type="submission" date="2020-04" db="EMBL/GenBank/DDBJ databases">
        <title>Novosphingobium sp. TW-4 isolated from soil.</title>
        <authorList>
            <person name="Dahal R.H."/>
            <person name="Chaudhary D.K."/>
        </authorList>
    </citation>
    <scope>NUCLEOTIDE SEQUENCE [LARGE SCALE GENOMIC DNA]</scope>
    <source>
        <strain evidence="2 3">TW-4</strain>
    </source>
</reference>
<keyword evidence="1" id="KW-0812">Transmembrane</keyword>
<comment type="caution">
    <text evidence="2">The sequence shown here is derived from an EMBL/GenBank/DDBJ whole genome shotgun (WGS) entry which is preliminary data.</text>
</comment>
<evidence type="ECO:0000313" key="2">
    <source>
        <dbReference type="EMBL" id="NML93771.1"/>
    </source>
</evidence>
<keyword evidence="1" id="KW-0472">Membrane</keyword>
<proteinExistence type="predicted"/>
<gene>
    <name evidence="2" type="ORF">HHL27_08840</name>
</gene>
<dbReference type="RefSeq" id="WP_169493036.1">
    <property type="nucleotide sequence ID" value="NZ_JABBGM010000003.1"/>
</dbReference>
<dbReference type="AlphaFoldDB" id="A0A7Y0G938"/>
<keyword evidence="1" id="KW-1133">Transmembrane helix</keyword>
<feature type="transmembrane region" description="Helical" evidence="1">
    <location>
        <begin position="36"/>
        <end position="58"/>
    </location>
</feature>
<evidence type="ECO:0000256" key="1">
    <source>
        <dbReference type="SAM" id="Phobius"/>
    </source>
</evidence>
<protein>
    <submittedName>
        <fullName evidence="2">Uncharacterized protein</fullName>
    </submittedName>
</protein>
<accession>A0A7Y0G938</accession>
<evidence type="ECO:0000313" key="3">
    <source>
        <dbReference type="Proteomes" id="UP000583556"/>
    </source>
</evidence>
<name>A0A7Y0G938_9SPHN</name>
<dbReference type="EMBL" id="JABBGM010000003">
    <property type="protein sequence ID" value="NML93771.1"/>
    <property type="molecule type" value="Genomic_DNA"/>
</dbReference>